<keyword evidence="2 5" id="KW-0489">Methyltransferase</keyword>
<dbReference type="AlphaFoldDB" id="A0A4V6PEX9"/>
<proteinExistence type="inferred from homology"/>
<evidence type="ECO:0000259" key="4">
    <source>
        <dbReference type="Pfam" id="PF08241"/>
    </source>
</evidence>
<dbReference type="InterPro" id="IPR051052">
    <property type="entry name" value="Diverse_substrate_MTase"/>
</dbReference>
<protein>
    <submittedName>
        <fullName evidence="5">Class I SAM-dependent methyltransferase</fullName>
    </submittedName>
</protein>
<dbReference type="PANTHER" id="PTHR44942:SF4">
    <property type="entry name" value="METHYLTRANSFERASE TYPE 11 DOMAIN-CONTAINING PROTEIN"/>
    <property type="match status" value="1"/>
</dbReference>
<dbReference type="Gene3D" id="3.40.50.150">
    <property type="entry name" value="Vaccinia Virus protein VP39"/>
    <property type="match status" value="1"/>
</dbReference>
<comment type="caution">
    <text evidence="5">The sequence shown here is derived from an EMBL/GenBank/DDBJ whole genome shotgun (WGS) entry which is preliminary data.</text>
</comment>
<name>A0A4V6PEX9_9ACTN</name>
<dbReference type="CDD" id="cd02440">
    <property type="entry name" value="AdoMet_MTases"/>
    <property type="match status" value="1"/>
</dbReference>
<dbReference type="Pfam" id="PF08241">
    <property type="entry name" value="Methyltransf_11"/>
    <property type="match status" value="1"/>
</dbReference>
<evidence type="ECO:0000313" key="5">
    <source>
        <dbReference type="EMBL" id="TDD84907.1"/>
    </source>
</evidence>
<accession>A0A4V6PEX9</accession>
<dbReference type="InterPro" id="IPR013216">
    <property type="entry name" value="Methyltransf_11"/>
</dbReference>
<gene>
    <name evidence="5" type="ORF">E1298_19260</name>
</gene>
<feature type="domain" description="Methyltransferase type 11" evidence="4">
    <location>
        <begin position="55"/>
        <end position="147"/>
    </location>
</feature>
<dbReference type="OrthoDB" id="9797252at2"/>
<comment type="similarity">
    <text evidence="1">Belongs to the methyltransferase superfamily.</text>
</comment>
<sequence>MNDAFPDSDPGVVARRAASFGKSAAAYARQRPDYPDAAVRWALEPVAGRAPLRVLDLAAGTGKLTEVLLRIGLDPSDIIAVEPDTAMLGELRRRFPSVRALEGRAEAIPLDDGAVDAVLAGQAMHWFDLDRALPEIHRVLAPGGVLAGLWNRDDDRVPWVAEMGRLSRNTASFGEWRPRELPKTAHFPAFERADFAHAHRRTADSMVATIGTQSHMLILDEPERETVVNRLLGYLRATPETAEGEFDLPLITLAARALRCT</sequence>
<evidence type="ECO:0000256" key="2">
    <source>
        <dbReference type="ARBA" id="ARBA00022603"/>
    </source>
</evidence>
<dbReference type="SUPFAM" id="SSF53335">
    <property type="entry name" value="S-adenosyl-L-methionine-dependent methyltransferases"/>
    <property type="match status" value="1"/>
</dbReference>
<reference evidence="5 6" key="1">
    <citation type="submission" date="2019-03" db="EMBL/GenBank/DDBJ databases">
        <title>Draft genome sequences of novel Actinobacteria.</title>
        <authorList>
            <person name="Sahin N."/>
            <person name="Ay H."/>
            <person name="Saygin H."/>
        </authorList>
    </citation>
    <scope>NUCLEOTIDE SEQUENCE [LARGE SCALE GENOMIC DNA]</scope>
    <source>
        <strain evidence="5 6">H3C3</strain>
    </source>
</reference>
<evidence type="ECO:0000313" key="6">
    <source>
        <dbReference type="Proteomes" id="UP000294513"/>
    </source>
</evidence>
<keyword evidence="6" id="KW-1185">Reference proteome</keyword>
<evidence type="ECO:0000256" key="3">
    <source>
        <dbReference type="ARBA" id="ARBA00022679"/>
    </source>
</evidence>
<dbReference type="RefSeq" id="WP_131895147.1">
    <property type="nucleotide sequence ID" value="NZ_SMKU01000095.1"/>
</dbReference>
<keyword evidence="3 5" id="KW-0808">Transferase</keyword>
<organism evidence="5 6">
    <name type="scientific">Actinomadura rubrisoli</name>
    <dbReference type="NCBI Taxonomy" id="2530368"/>
    <lineage>
        <taxon>Bacteria</taxon>
        <taxon>Bacillati</taxon>
        <taxon>Actinomycetota</taxon>
        <taxon>Actinomycetes</taxon>
        <taxon>Streptosporangiales</taxon>
        <taxon>Thermomonosporaceae</taxon>
        <taxon>Actinomadura</taxon>
    </lineage>
</organism>
<dbReference type="Proteomes" id="UP000294513">
    <property type="component" value="Unassembled WGS sequence"/>
</dbReference>
<dbReference type="GO" id="GO:0032259">
    <property type="term" value="P:methylation"/>
    <property type="evidence" value="ECO:0007669"/>
    <property type="project" value="UniProtKB-KW"/>
</dbReference>
<dbReference type="EMBL" id="SMKU01000095">
    <property type="protein sequence ID" value="TDD84907.1"/>
    <property type="molecule type" value="Genomic_DNA"/>
</dbReference>
<dbReference type="PANTHER" id="PTHR44942">
    <property type="entry name" value="METHYLTRANSF_11 DOMAIN-CONTAINING PROTEIN"/>
    <property type="match status" value="1"/>
</dbReference>
<dbReference type="InterPro" id="IPR029063">
    <property type="entry name" value="SAM-dependent_MTases_sf"/>
</dbReference>
<dbReference type="GO" id="GO:0008757">
    <property type="term" value="F:S-adenosylmethionine-dependent methyltransferase activity"/>
    <property type="evidence" value="ECO:0007669"/>
    <property type="project" value="InterPro"/>
</dbReference>
<evidence type="ECO:0000256" key="1">
    <source>
        <dbReference type="ARBA" id="ARBA00008361"/>
    </source>
</evidence>